<gene>
    <name evidence="2" type="ORF">EW026_g7048</name>
</gene>
<sequence length="54" mass="5464">MSSLARSKSLAICAVGGSIATAGYMYIAGKQTKAEEGPESIYSESTCPAPGKHG</sequence>
<dbReference type="Proteomes" id="UP000309038">
    <property type="component" value="Unassembled WGS sequence"/>
</dbReference>
<organism evidence="2 3">
    <name type="scientific">Hermanssonia centrifuga</name>
    <dbReference type="NCBI Taxonomy" id="98765"/>
    <lineage>
        <taxon>Eukaryota</taxon>
        <taxon>Fungi</taxon>
        <taxon>Dikarya</taxon>
        <taxon>Basidiomycota</taxon>
        <taxon>Agaricomycotina</taxon>
        <taxon>Agaricomycetes</taxon>
        <taxon>Polyporales</taxon>
        <taxon>Meruliaceae</taxon>
        <taxon>Hermanssonia</taxon>
    </lineage>
</organism>
<comment type="caution">
    <text evidence="2">The sequence shown here is derived from an EMBL/GenBank/DDBJ whole genome shotgun (WGS) entry which is preliminary data.</text>
</comment>
<reference evidence="2 3" key="1">
    <citation type="submission" date="2019-02" db="EMBL/GenBank/DDBJ databases">
        <title>Genome sequencing of the rare red list fungi Phlebia centrifuga.</title>
        <authorList>
            <person name="Buettner E."/>
            <person name="Kellner H."/>
        </authorList>
    </citation>
    <scope>NUCLEOTIDE SEQUENCE [LARGE SCALE GENOMIC DNA]</scope>
    <source>
        <strain evidence="2 3">DSM 108282</strain>
    </source>
</reference>
<name>A0A4S4K941_9APHY</name>
<dbReference type="EMBL" id="SGPJ01000449">
    <property type="protein sequence ID" value="THG94428.1"/>
    <property type="molecule type" value="Genomic_DNA"/>
</dbReference>
<keyword evidence="3" id="KW-1185">Reference proteome</keyword>
<evidence type="ECO:0000256" key="1">
    <source>
        <dbReference type="SAM" id="MobiDB-lite"/>
    </source>
</evidence>
<accession>A0A4S4K941</accession>
<evidence type="ECO:0000313" key="2">
    <source>
        <dbReference type="EMBL" id="THG94428.1"/>
    </source>
</evidence>
<dbReference type="AlphaFoldDB" id="A0A4S4K941"/>
<feature type="region of interest" description="Disordered" evidence="1">
    <location>
        <begin position="32"/>
        <end position="54"/>
    </location>
</feature>
<evidence type="ECO:0000313" key="3">
    <source>
        <dbReference type="Proteomes" id="UP000309038"/>
    </source>
</evidence>
<protein>
    <submittedName>
        <fullName evidence="2">Uncharacterized protein</fullName>
    </submittedName>
</protein>
<proteinExistence type="predicted"/>